<dbReference type="InParanoid" id="A0A2P5F6Y5"/>
<accession>A0A2P5F6Y5</accession>
<dbReference type="AlphaFoldDB" id="A0A2P5F6Y5"/>
<evidence type="ECO:0000313" key="1">
    <source>
        <dbReference type="EMBL" id="PON93563.1"/>
    </source>
</evidence>
<dbReference type="Proteomes" id="UP000237000">
    <property type="component" value="Unassembled WGS sequence"/>
</dbReference>
<gene>
    <name evidence="1" type="ORF">TorRG33x02_105470</name>
</gene>
<keyword evidence="2" id="KW-1185">Reference proteome</keyword>
<dbReference type="EMBL" id="JXTC01000057">
    <property type="protein sequence ID" value="PON93563.1"/>
    <property type="molecule type" value="Genomic_DNA"/>
</dbReference>
<evidence type="ECO:0000313" key="2">
    <source>
        <dbReference type="Proteomes" id="UP000237000"/>
    </source>
</evidence>
<proteinExistence type="predicted"/>
<organism evidence="1 2">
    <name type="scientific">Trema orientale</name>
    <name type="common">Charcoal tree</name>
    <name type="synonym">Celtis orientalis</name>
    <dbReference type="NCBI Taxonomy" id="63057"/>
    <lineage>
        <taxon>Eukaryota</taxon>
        <taxon>Viridiplantae</taxon>
        <taxon>Streptophyta</taxon>
        <taxon>Embryophyta</taxon>
        <taxon>Tracheophyta</taxon>
        <taxon>Spermatophyta</taxon>
        <taxon>Magnoliopsida</taxon>
        <taxon>eudicotyledons</taxon>
        <taxon>Gunneridae</taxon>
        <taxon>Pentapetalae</taxon>
        <taxon>rosids</taxon>
        <taxon>fabids</taxon>
        <taxon>Rosales</taxon>
        <taxon>Cannabaceae</taxon>
        <taxon>Trema</taxon>
    </lineage>
</organism>
<name>A0A2P5F6Y5_TREOI</name>
<comment type="caution">
    <text evidence="1">The sequence shown here is derived from an EMBL/GenBank/DDBJ whole genome shotgun (WGS) entry which is preliminary data.</text>
</comment>
<reference evidence="2" key="1">
    <citation type="submission" date="2016-06" db="EMBL/GenBank/DDBJ databases">
        <title>Parallel loss of symbiosis genes in relatives of nitrogen-fixing non-legume Parasponia.</title>
        <authorList>
            <person name="Van Velzen R."/>
            <person name="Holmer R."/>
            <person name="Bu F."/>
            <person name="Rutten L."/>
            <person name="Van Zeijl A."/>
            <person name="Liu W."/>
            <person name="Santuari L."/>
            <person name="Cao Q."/>
            <person name="Sharma T."/>
            <person name="Shen D."/>
            <person name="Roswanjaya Y."/>
            <person name="Wardhani T."/>
            <person name="Kalhor M.S."/>
            <person name="Jansen J."/>
            <person name="Van den Hoogen J."/>
            <person name="Gungor B."/>
            <person name="Hartog M."/>
            <person name="Hontelez J."/>
            <person name="Verver J."/>
            <person name="Yang W.-C."/>
            <person name="Schijlen E."/>
            <person name="Repin R."/>
            <person name="Schilthuizen M."/>
            <person name="Schranz E."/>
            <person name="Heidstra R."/>
            <person name="Miyata K."/>
            <person name="Fedorova E."/>
            <person name="Kohlen W."/>
            <person name="Bisseling T."/>
            <person name="Smit S."/>
            <person name="Geurts R."/>
        </authorList>
    </citation>
    <scope>NUCLEOTIDE SEQUENCE [LARGE SCALE GENOMIC DNA]</scope>
    <source>
        <strain evidence="2">cv. RG33-2</strain>
    </source>
</reference>
<sequence>MVDSFLANLDELVNNGDAGNMEEDVDGDLRKIMPSGDTRICHVMEPNGATCLLLMLPSHHCKKIQIGATTDDMSSSLLSESSHYGGVHC</sequence>
<protein>
    <submittedName>
        <fullName evidence="1">Uncharacterized protein</fullName>
    </submittedName>
</protein>